<evidence type="ECO:0000313" key="10">
    <source>
        <dbReference type="EMBL" id="BBN97686.1"/>
    </source>
</evidence>
<dbReference type="CDD" id="cd00118">
    <property type="entry name" value="LysM"/>
    <property type="match status" value="2"/>
</dbReference>
<dbReference type="SMART" id="SM00257">
    <property type="entry name" value="LysM"/>
    <property type="match status" value="2"/>
</dbReference>
<evidence type="ECO:0000256" key="7">
    <source>
        <dbReference type="SAM" id="MobiDB-lite"/>
    </source>
</evidence>
<keyword evidence="5" id="KW-0378">Hydrolase</keyword>
<evidence type="ECO:0000256" key="4">
    <source>
        <dbReference type="ARBA" id="ARBA00022737"/>
    </source>
</evidence>
<feature type="compositionally biased region" description="Low complexity" evidence="7">
    <location>
        <begin position="157"/>
        <end position="193"/>
    </location>
</feature>
<dbReference type="PROSITE" id="PS51782">
    <property type="entry name" value="LYSM"/>
    <property type="match status" value="2"/>
</dbReference>
<dbReference type="InterPro" id="IPR018392">
    <property type="entry name" value="LysM"/>
</dbReference>
<feature type="compositionally biased region" description="Low complexity" evidence="7">
    <location>
        <begin position="254"/>
        <end position="267"/>
    </location>
</feature>
<evidence type="ECO:0000256" key="3">
    <source>
        <dbReference type="ARBA" id="ARBA00022729"/>
    </source>
</evidence>
<feature type="compositionally biased region" description="Polar residues" evidence="7">
    <location>
        <begin position="194"/>
        <end position="209"/>
    </location>
</feature>
<protein>
    <recommendedName>
        <fullName evidence="12">LysM peptidoglycan-binding domain-containing protein</fullName>
    </recommendedName>
</protein>
<evidence type="ECO:0000313" key="11">
    <source>
        <dbReference type="Proteomes" id="UP000326951"/>
    </source>
</evidence>
<keyword evidence="2" id="KW-0645">Protease</keyword>
<evidence type="ECO:0000256" key="6">
    <source>
        <dbReference type="ARBA" id="ARBA00022807"/>
    </source>
</evidence>
<dbReference type="GO" id="GO:0008234">
    <property type="term" value="F:cysteine-type peptidase activity"/>
    <property type="evidence" value="ECO:0007669"/>
    <property type="project" value="UniProtKB-KW"/>
</dbReference>
<feature type="compositionally biased region" description="Low complexity" evidence="7">
    <location>
        <begin position="223"/>
        <end position="236"/>
    </location>
</feature>
<dbReference type="Pfam" id="PF01476">
    <property type="entry name" value="LysM"/>
    <property type="match status" value="2"/>
</dbReference>
<dbReference type="SUPFAM" id="SSF54001">
    <property type="entry name" value="Cysteine proteinases"/>
    <property type="match status" value="1"/>
</dbReference>
<dbReference type="Gene3D" id="3.10.350.10">
    <property type="entry name" value="LysM domain"/>
    <property type="match status" value="2"/>
</dbReference>
<comment type="similarity">
    <text evidence="1">Belongs to the peptidase C40 family.</text>
</comment>
<dbReference type="GO" id="GO:0006508">
    <property type="term" value="P:proteolysis"/>
    <property type="evidence" value="ECO:0007669"/>
    <property type="project" value="UniProtKB-KW"/>
</dbReference>
<dbReference type="InterPro" id="IPR000064">
    <property type="entry name" value="NLP_P60_dom"/>
</dbReference>
<feature type="domain" description="LysM" evidence="8">
    <location>
        <begin position="316"/>
        <end position="359"/>
    </location>
</feature>
<dbReference type="InterPro" id="IPR051202">
    <property type="entry name" value="Peptidase_C40"/>
</dbReference>
<dbReference type="AlphaFoldDB" id="A0A5K7X0U9"/>
<feature type="region of interest" description="Disordered" evidence="7">
    <location>
        <begin position="152"/>
        <end position="267"/>
    </location>
</feature>
<dbReference type="PANTHER" id="PTHR47053">
    <property type="entry name" value="MUREIN DD-ENDOPEPTIDASE MEPH-RELATED"/>
    <property type="match status" value="1"/>
</dbReference>
<reference evidence="10 11" key="1">
    <citation type="submission" date="2019-09" db="EMBL/GenBank/DDBJ databases">
        <title>Complete genome sequence of Sporolactobacillus terrae 70-3.</title>
        <authorList>
            <person name="Tanaka N."/>
            <person name="Shiwa Y."/>
            <person name="Fujita N."/>
            <person name="Tanasupawat S."/>
        </authorList>
    </citation>
    <scope>NUCLEOTIDE SEQUENCE [LARGE SCALE GENOMIC DNA]</scope>
    <source>
        <strain evidence="10 11">70-3</strain>
    </source>
</reference>
<evidence type="ECO:0000256" key="5">
    <source>
        <dbReference type="ARBA" id="ARBA00022801"/>
    </source>
</evidence>
<evidence type="ECO:0000259" key="8">
    <source>
        <dbReference type="PROSITE" id="PS51782"/>
    </source>
</evidence>
<name>A0A5K7X0U9_9BACL</name>
<dbReference type="PROSITE" id="PS51935">
    <property type="entry name" value="NLPC_P60"/>
    <property type="match status" value="1"/>
</dbReference>
<evidence type="ECO:0000256" key="2">
    <source>
        <dbReference type="ARBA" id="ARBA00022670"/>
    </source>
</evidence>
<dbReference type="Proteomes" id="UP000326951">
    <property type="component" value="Chromosome"/>
</dbReference>
<sequence>MKQSILSVALIGGLTVTGLGTHQAQAASGASVVNVAEQGVGSSYTWGQNDCSGFTQRVFSKLGVQLPHSSAGQAGYGTAVSRGGLQPGDLVFFNTSGSGISHVGIYVGNNRMISAETEKTGVHETQIFGGGASSYWEPRYVTARRVVAGQAVSQPQATESTPAPSTASAPAASPAPESSNSDKAASTTAASTTHVSQPSSAQPSGAKNQTSDEQKRTPVARPSSSAQQQTTQAAKSSDSEKTPSAPSAPVRQPSASASATSQETAKSGSYIVRVGDTLWEISNQNGISVQKLQRLNDLTDTMIHPGQKLNLQDPDQTYTIKPGDSLWTIAVAHGTTVEQLMKANHLDSDLIYPEDHLTIK</sequence>
<organism evidence="10 11">
    <name type="scientific">Sporolactobacillus terrae</name>
    <dbReference type="NCBI Taxonomy" id="269673"/>
    <lineage>
        <taxon>Bacteria</taxon>
        <taxon>Bacillati</taxon>
        <taxon>Bacillota</taxon>
        <taxon>Bacilli</taxon>
        <taxon>Bacillales</taxon>
        <taxon>Sporolactobacillaceae</taxon>
        <taxon>Sporolactobacillus</taxon>
    </lineage>
</organism>
<dbReference type="Pfam" id="PF00877">
    <property type="entry name" value="NLPC_P60"/>
    <property type="match status" value="1"/>
</dbReference>
<dbReference type="EMBL" id="AP021853">
    <property type="protein sequence ID" value="BBN97686.1"/>
    <property type="molecule type" value="Genomic_DNA"/>
</dbReference>
<evidence type="ECO:0008006" key="12">
    <source>
        <dbReference type="Google" id="ProtNLM"/>
    </source>
</evidence>
<feature type="domain" description="LysM" evidence="8">
    <location>
        <begin position="268"/>
        <end position="311"/>
    </location>
</feature>
<gene>
    <name evidence="10" type="ORF">St703_03910</name>
</gene>
<dbReference type="InterPro" id="IPR038765">
    <property type="entry name" value="Papain-like_cys_pep_sf"/>
</dbReference>
<feature type="domain" description="NlpC/P60" evidence="9">
    <location>
        <begin position="19"/>
        <end position="147"/>
    </location>
</feature>
<dbReference type="InterPro" id="IPR036779">
    <property type="entry name" value="LysM_dom_sf"/>
</dbReference>
<dbReference type="PANTHER" id="PTHR47053:SF1">
    <property type="entry name" value="MUREIN DD-ENDOPEPTIDASE MEPH-RELATED"/>
    <property type="match status" value="1"/>
</dbReference>
<keyword evidence="4" id="KW-0677">Repeat</keyword>
<dbReference type="SUPFAM" id="SSF54106">
    <property type="entry name" value="LysM domain"/>
    <property type="match status" value="2"/>
</dbReference>
<evidence type="ECO:0000259" key="9">
    <source>
        <dbReference type="PROSITE" id="PS51935"/>
    </source>
</evidence>
<accession>A0A5K7X0U9</accession>
<dbReference type="Gene3D" id="3.90.1720.10">
    <property type="entry name" value="endopeptidase domain like (from Nostoc punctiforme)"/>
    <property type="match status" value="1"/>
</dbReference>
<proteinExistence type="inferred from homology"/>
<evidence type="ECO:0000256" key="1">
    <source>
        <dbReference type="ARBA" id="ARBA00007074"/>
    </source>
</evidence>
<keyword evidence="3" id="KW-0732">Signal</keyword>
<keyword evidence="6" id="KW-0788">Thiol protease</keyword>
<dbReference type="RefSeq" id="WP_152080142.1">
    <property type="nucleotide sequence ID" value="NZ_AP021853.1"/>
</dbReference>